<protein>
    <submittedName>
        <fullName evidence="2">Uncharacterized protein</fullName>
    </submittedName>
</protein>
<sequence>MKMTVMKKISKNKNNQNNHKVSCFKNKETRRKIFGGFP</sequence>
<evidence type="ECO:0000313" key="3">
    <source>
        <dbReference type="Proteomes" id="UP000032024"/>
    </source>
</evidence>
<name>A0AAN0TAJ4_HEYCO</name>
<evidence type="ECO:0000256" key="1">
    <source>
        <dbReference type="SAM" id="MobiDB-lite"/>
    </source>
</evidence>
<organism evidence="2 3">
    <name type="scientific">Heyndrickxia coagulans</name>
    <name type="common">Weizmannia coagulans</name>
    <dbReference type="NCBI Taxonomy" id="1398"/>
    <lineage>
        <taxon>Bacteria</taxon>
        <taxon>Bacillati</taxon>
        <taxon>Bacillota</taxon>
        <taxon>Bacilli</taxon>
        <taxon>Bacillales</taxon>
        <taxon>Bacillaceae</taxon>
        <taxon>Heyndrickxia</taxon>
    </lineage>
</organism>
<reference evidence="3" key="1">
    <citation type="submission" date="2015-01" db="EMBL/GenBank/DDBJ databases">
        <title>Comparative genome analysis of Bacillus coagulans HM-08, Clostridium butyricum HM-68, Bacillus subtilis HM-66 and Bacillus paralicheniformis BL-09.</title>
        <authorList>
            <person name="Zhang H."/>
        </authorList>
    </citation>
    <scope>NUCLEOTIDE SEQUENCE [LARGE SCALE GENOMIC DNA]</scope>
    <source>
        <strain evidence="3">HM-08</strain>
    </source>
</reference>
<gene>
    <name evidence="2" type="ORF">SB48_HM08orf05543</name>
</gene>
<dbReference type="AlphaFoldDB" id="A0AAN0TAJ4"/>
<proteinExistence type="predicted"/>
<accession>A0AAN0TAJ4</accession>
<evidence type="ECO:0000313" key="2">
    <source>
        <dbReference type="EMBL" id="AJO24261.1"/>
    </source>
</evidence>
<dbReference type="EMBL" id="CP010525">
    <property type="protein sequence ID" value="AJO24261.1"/>
    <property type="molecule type" value="Genomic_DNA"/>
</dbReference>
<feature type="region of interest" description="Disordered" evidence="1">
    <location>
        <begin position="1"/>
        <end position="21"/>
    </location>
</feature>
<dbReference type="Proteomes" id="UP000032024">
    <property type="component" value="Chromosome"/>
</dbReference>
<keyword evidence="3" id="KW-1185">Reference proteome</keyword>